<dbReference type="InterPro" id="IPR002938">
    <property type="entry name" value="FAD-bd"/>
</dbReference>
<comment type="caution">
    <text evidence="6">The sequence shown here is derived from an EMBL/GenBank/DDBJ whole genome shotgun (WGS) entry which is preliminary data.</text>
</comment>
<dbReference type="GO" id="GO:0004497">
    <property type="term" value="F:monooxygenase activity"/>
    <property type="evidence" value="ECO:0007669"/>
    <property type="project" value="UniProtKB-KW"/>
</dbReference>
<organism evidence="6 7">
    <name type="scientific">Rotaria sordida</name>
    <dbReference type="NCBI Taxonomy" id="392033"/>
    <lineage>
        <taxon>Eukaryota</taxon>
        <taxon>Metazoa</taxon>
        <taxon>Spiralia</taxon>
        <taxon>Gnathifera</taxon>
        <taxon>Rotifera</taxon>
        <taxon>Eurotatoria</taxon>
        <taxon>Bdelloidea</taxon>
        <taxon>Philodinida</taxon>
        <taxon>Philodinidae</taxon>
        <taxon>Rotaria</taxon>
    </lineage>
</organism>
<evidence type="ECO:0000313" key="6">
    <source>
        <dbReference type="EMBL" id="CAF4028715.1"/>
    </source>
</evidence>
<gene>
    <name evidence="6" type="ORF">OTI717_LOCUS30520</name>
</gene>
<feature type="domain" description="FAD-binding" evidence="5">
    <location>
        <begin position="72"/>
        <end position="102"/>
    </location>
</feature>
<dbReference type="PANTHER" id="PTHR46972:SF1">
    <property type="entry name" value="FAD DEPENDENT OXIDOREDUCTASE DOMAIN-CONTAINING PROTEIN"/>
    <property type="match status" value="1"/>
</dbReference>
<dbReference type="Proteomes" id="UP000663823">
    <property type="component" value="Unassembled WGS sequence"/>
</dbReference>
<proteinExistence type="predicted"/>
<dbReference type="PANTHER" id="PTHR46972">
    <property type="entry name" value="MONOOXYGENASE ASQM-RELATED"/>
    <property type="match status" value="1"/>
</dbReference>
<dbReference type="InterPro" id="IPR036188">
    <property type="entry name" value="FAD/NAD-bd_sf"/>
</dbReference>
<protein>
    <recommendedName>
        <fullName evidence="5">FAD-binding domain-containing protein</fullName>
    </recommendedName>
</protein>
<keyword evidence="1" id="KW-0285">Flavoprotein</keyword>
<keyword evidence="2" id="KW-0274">FAD</keyword>
<dbReference type="AlphaFoldDB" id="A0A819QPD1"/>
<name>A0A819QPD1_9BILA</name>
<evidence type="ECO:0000256" key="4">
    <source>
        <dbReference type="ARBA" id="ARBA00023033"/>
    </source>
</evidence>
<dbReference type="Pfam" id="PF01494">
    <property type="entry name" value="FAD_binding_3"/>
    <property type="match status" value="1"/>
</dbReference>
<evidence type="ECO:0000259" key="5">
    <source>
        <dbReference type="Pfam" id="PF01494"/>
    </source>
</evidence>
<dbReference type="SUPFAM" id="SSF51905">
    <property type="entry name" value="FAD/NAD(P)-binding domain"/>
    <property type="match status" value="1"/>
</dbReference>
<keyword evidence="3" id="KW-0560">Oxidoreductase</keyword>
<reference evidence="6" key="1">
    <citation type="submission" date="2021-02" db="EMBL/GenBank/DDBJ databases">
        <authorList>
            <person name="Nowell W R."/>
        </authorList>
    </citation>
    <scope>NUCLEOTIDE SEQUENCE</scope>
</reference>
<evidence type="ECO:0000256" key="3">
    <source>
        <dbReference type="ARBA" id="ARBA00023002"/>
    </source>
</evidence>
<evidence type="ECO:0000313" key="7">
    <source>
        <dbReference type="Proteomes" id="UP000663823"/>
    </source>
</evidence>
<dbReference type="EMBL" id="CAJOAX010008234">
    <property type="protein sequence ID" value="CAF4028715.1"/>
    <property type="molecule type" value="Genomic_DNA"/>
</dbReference>
<evidence type="ECO:0000256" key="2">
    <source>
        <dbReference type="ARBA" id="ARBA00022827"/>
    </source>
</evidence>
<accession>A0A819QPD1</accession>
<dbReference type="Gene3D" id="3.50.50.60">
    <property type="entry name" value="FAD/NAD(P)-binding domain"/>
    <property type="match status" value="1"/>
</dbReference>
<keyword evidence="4" id="KW-0503">Monooxygenase</keyword>
<sequence>MWQLSFPATLGLATQLSQNPVMLKQMLLEKCADWHSPIPEMIERTPLDLIMGIPAFDRDVVPIPNLKNDGIQIALVGDAAHPMSPFKGQGANQALLDAVDLGFMKGKWWL</sequence>
<evidence type="ECO:0000256" key="1">
    <source>
        <dbReference type="ARBA" id="ARBA00022630"/>
    </source>
</evidence>
<dbReference type="GO" id="GO:0071949">
    <property type="term" value="F:FAD binding"/>
    <property type="evidence" value="ECO:0007669"/>
    <property type="project" value="InterPro"/>
</dbReference>
<dbReference type="PRINTS" id="PR00420">
    <property type="entry name" value="RNGMNOXGNASE"/>
</dbReference>